<evidence type="ECO:0000313" key="1">
    <source>
        <dbReference type="EMBL" id="RGV52322.1"/>
    </source>
</evidence>
<comment type="caution">
    <text evidence="1">The sequence shown here is derived from an EMBL/GenBank/DDBJ whole genome shotgun (WGS) entry which is preliminary data.</text>
</comment>
<name>A0A412Y4F6_9BACE</name>
<protein>
    <recommendedName>
        <fullName evidence="3">IPT/TIG domain-containing protein</fullName>
    </recommendedName>
</protein>
<dbReference type="Proteomes" id="UP000284366">
    <property type="component" value="Unassembled WGS sequence"/>
</dbReference>
<dbReference type="AlphaFoldDB" id="A0A412Y4F6"/>
<accession>A0A412Y4F6</accession>
<evidence type="ECO:0008006" key="3">
    <source>
        <dbReference type="Google" id="ProtNLM"/>
    </source>
</evidence>
<reference evidence="1 2" key="1">
    <citation type="submission" date="2018-08" db="EMBL/GenBank/DDBJ databases">
        <title>A genome reference for cultivated species of the human gut microbiota.</title>
        <authorList>
            <person name="Zou Y."/>
            <person name="Xue W."/>
            <person name="Luo G."/>
        </authorList>
    </citation>
    <scope>NUCLEOTIDE SEQUENCE [LARGE SCALE GENOMIC DNA]</scope>
    <source>
        <strain evidence="1 2">AF14-27</strain>
    </source>
</reference>
<dbReference type="Gene3D" id="2.60.40.3920">
    <property type="match status" value="1"/>
</dbReference>
<dbReference type="EMBL" id="QRZG01000020">
    <property type="protein sequence ID" value="RGV52322.1"/>
    <property type="molecule type" value="Genomic_DNA"/>
</dbReference>
<gene>
    <name evidence="1" type="ORF">DWW09_11925</name>
</gene>
<dbReference type="PROSITE" id="PS51257">
    <property type="entry name" value="PROKAR_LIPOPROTEIN"/>
    <property type="match status" value="1"/>
</dbReference>
<dbReference type="RefSeq" id="WP_118047280.1">
    <property type="nucleotide sequence ID" value="NZ_QRZG01000020.1"/>
</dbReference>
<proteinExistence type="predicted"/>
<organism evidence="1 2">
    <name type="scientific">Bacteroides clarus</name>
    <dbReference type="NCBI Taxonomy" id="626929"/>
    <lineage>
        <taxon>Bacteria</taxon>
        <taxon>Pseudomonadati</taxon>
        <taxon>Bacteroidota</taxon>
        <taxon>Bacteroidia</taxon>
        <taxon>Bacteroidales</taxon>
        <taxon>Bacteroidaceae</taxon>
        <taxon>Bacteroides</taxon>
    </lineage>
</organism>
<sequence length="439" mass="49348">MMNRFAPMNTIAFLGMVFFLIVACSDDNSEPNDFPNDDVQNIELPPSDAATPIISGNMIVIRGNGFTESSEIWFQTSSIRSSGIKADIISYSDESISFIAPQMSGDCDVILKQDDKTQSLGTIYLENRDLESLEEHIYVIGYSNTSSEEGNLTPSLYSYANQSGNFQLKNELPQGEIVKFALPENNGSGNVYYFNIQRQSNTKKVNLCRYNILTQQEAIICTDWLNKFSGASNGMAIGMIENTLCGLEASIDKGFEIISFGNDGKTTLLKKAFPYAEINGKRVVQFYCEDDNLLFSYDSEKRCVLVTGKIRFEDDKETFDCLLSLNMKTGDVKLLRDEQDTYYYEVLVTRQGIVLLEIAKDTDKTIIKTINPETLETISVLDEVNESMTFSIYGEKSNSIYWDVSGSGYHVSEYNFDSKQISVSDSSLPHIETLFTIRY</sequence>
<evidence type="ECO:0000313" key="2">
    <source>
        <dbReference type="Proteomes" id="UP000284366"/>
    </source>
</evidence>